<keyword evidence="2" id="KW-1185">Reference proteome</keyword>
<dbReference type="RefSeq" id="WP_114405700.1">
    <property type="nucleotide sequence ID" value="NZ_QOWE01000006.1"/>
</dbReference>
<dbReference type="InterPro" id="IPR046508">
    <property type="entry name" value="DUF6686"/>
</dbReference>
<name>A0A368JUX6_9BACT</name>
<dbReference type="OrthoDB" id="955276at2"/>
<organism evidence="1 2">
    <name type="scientific">Larkinella punicea</name>
    <dbReference type="NCBI Taxonomy" id="2315727"/>
    <lineage>
        <taxon>Bacteria</taxon>
        <taxon>Pseudomonadati</taxon>
        <taxon>Bacteroidota</taxon>
        <taxon>Cytophagia</taxon>
        <taxon>Cytophagales</taxon>
        <taxon>Spirosomataceae</taxon>
        <taxon>Larkinella</taxon>
    </lineage>
</organism>
<protein>
    <submittedName>
        <fullName evidence="1">Uncharacterized protein</fullName>
    </submittedName>
</protein>
<dbReference type="Pfam" id="PF20391">
    <property type="entry name" value="DUF6686"/>
    <property type="match status" value="1"/>
</dbReference>
<reference evidence="1 2" key="1">
    <citation type="submission" date="2018-07" db="EMBL/GenBank/DDBJ databases">
        <title>Genome analysis of Larkinella rosea.</title>
        <authorList>
            <person name="Zhou Z."/>
            <person name="Wang G."/>
        </authorList>
    </citation>
    <scope>NUCLEOTIDE SEQUENCE [LARGE SCALE GENOMIC DNA]</scope>
    <source>
        <strain evidence="2">zzj9</strain>
    </source>
</reference>
<sequence>MANRDARFITLAQTEHGEIHLCRGCKANLSFRFNNIFQIMSPGEFQQLFRHVESIDIDGFFARHPTDCTGEIRRLYLGTTVEPLYFCFTRTELEQLKGILHNAMARMNTLEKAWTELN</sequence>
<gene>
    <name evidence="1" type="ORF">DUE52_09245</name>
</gene>
<accession>A0A368JUX6</accession>
<dbReference type="AlphaFoldDB" id="A0A368JUX6"/>
<evidence type="ECO:0000313" key="2">
    <source>
        <dbReference type="Proteomes" id="UP000253383"/>
    </source>
</evidence>
<evidence type="ECO:0000313" key="1">
    <source>
        <dbReference type="EMBL" id="RCR70001.1"/>
    </source>
</evidence>
<dbReference type="Proteomes" id="UP000253383">
    <property type="component" value="Unassembled WGS sequence"/>
</dbReference>
<comment type="caution">
    <text evidence="1">The sequence shown here is derived from an EMBL/GenBank/DDBJ whole genome shotgun (WGS) entry which is preliminary data.</text>
</comment>
<dbReference type="EMBL" id="QOWE01000006">
    <property type="protein sequence ID" value="RCR70001.1"/>
    <property type="molecule type" value="Genomic_DNA"/>
</dbReference>
<proteinExistence type="predicted"/>